<dbReference type="Pfam" id="PF22725">
    <property type="entry name" value="GFO_IDH_MocA_C3"/>
    <property type="match status" value="1"/>
</dbReference>
<sequence>MSNESAKPVRFGLIGSGGIAKVHVDALARIPQAQLAAIYSVDPVSACRLLDSDSAAAAANDDDVLLCDSVESLLGQDAAVDAVLIATPSGLHAEGAIPALRAGKHVLCEKPLEIQSGRIRSMIAEASQQNRILAGLLPLRCGVGAQVIRRAVEQGRFGRLTFLSARIKWWREPSYYEASAWRGKWSLDGGGALMNQGIHAVDLLLWLGGQVTQVSALSGQLVHTGIEVEDTLAANLRYASGALGTITAATSCYPGLDFMLEISGDRGTAVLVDDRIQDWRFADEKPEDEAIRAGNLGGEIRGGSSDPAAISCEGHRQQIADFCEAVRGSSRDSIIEGDEAGAAVAVVEAAYRSARSGKAENVEELS</sequence>
<dbReference type="Gene3D" id="3.40.50.720">
    <property type="entry name" value="NAD(P)-binding Rossmann-like Domain"/>
    <property type="match status" value="1"/>
</dbReference>
<evidence type="ECO:0000313" key="3">
    <source>
        <dbReference type="EMBL" id="MBC2595726.1"/>
    </source>
</evidence>
<dbReference type="Gene3D" id="3.30.360.10">
    <property type="entry name" value="Dihydrodipicolinate Reductase, domain 2"/>
    <property type="match status" value="1"/>
</dbReference>
<dbReference type="Pfam" id="PF01408">
    <property type="entry name" value="GFO_IDH_MocA"/>
    <property type="match status" value="1"/>
</dbReference>
<dbReference type="RefSeq" id="WP_185676660.1">
    <property type="nucleotide sequence ID" value="NZ_JACHVB010000052.1"/>
</dbReference>
<dbReference type="InterPro" id="IPR052515">
    <property type="entry name" value="Gfo/Idh/MocA_Oxidoreductase"/>
</dbReference>
<dbReference type="InterPro" id="IPR036291">
    <property type="entry name" value="NAD(P)-bd_dom_sf"/>
</dbReference>
<dbReference type="EMBL" id="JACHVB010000052">
    <property type="protein sequence ID" value="MBC2595726.1"/>
    <property type="molecule type" value="Genomic_DNA"/>
</dbReference>
<dbReference type="InterPro" id="IPR000683">
    <property type="entry name" value="Gfo/Idh/MocA-like_OxRdtase_N"/>
</dbReference>
<evidence type="ECO:0000259" key="2">
    <source>
        <dbReference type="Pfam" id="PF22725"/>
    </source>
</evidence>
<feature type="domain" description="Gfo/Idh/MocA-like oxidoreductase N-terminal" evidence="1">
    <location>
        <begin position="9"/>
        <end position="133"/>
    </location>
</feature>
<dbReference type="InterPro" id="IPR055170">
    <property type="entry name" value="GFO_IDH_MocA-like_dom"/>
</dbReference>
<reference evidence="3 4" key="1">
    <citation type="submission" date="2020-07" db="EMBL/GenBank/DDBJ databases">
        <authorList>
            <person name="Feng X."/>
        </authorList>
    </citation>
    <scope>NUCLEOTIDE SEQUENCE [LARGE SCALE GENOMIC DNA]</scope>
    <source>
        <strain evidence="3 4">JCM31066</strain>
    </source>
</reference>
<proteinExistence type="predicted"/>
<name>A0A842HJH4_9BACT</name>
<dbReference type="PANTHER" id="PTHR43249:SF1">
    <property type="entry name" value="D-GLUCOSIDE 3-DEHYDROGENASE"/>
    <property type="match status" value="1"/>
</dbReference>
<dbReference type="AlphaFoldDB" id="A0A842HJH4"/>
<gene>
    <name evidence="3" type="ORF">H5P28_15775</name>
</gene>
<dbReference type="PANTHER" id="PTHR43249">
    <property type="entry name" value="UDP-N-ACETYL-2-AMINO-2-DEOXY-D-GLUCURONATE OXIDASE"/>
    <property type="match status" value="1"/>
</dbReference>
<keyword evidence="4" id="KW-1185">Reference proteome</keyword>
<evidence type="ECO:0000259" key="1">
    <source>
        <dbReference type="Pfam" id="PF01408"/>
    </source>
</evidence>
<evidence type="ECO:0000313" key="4">
    <source>
        <dbReference type="Proteomes" id="UP000546464"/>
    </source>
</evidence>
<protein>
    <submittedName>
        <fullName evidence="3">Gfo/Idh/MocA family oxidoreductase</fullName>
    </submittedName>
</protein>
<dbReference type="Proteomes" id="UP000546464">
    <property type="component" value="Unassembled WGS sequence"/>
</dbReference>
<dbReference type="GO" id="GO:0000166">
    <property type="term" value="F:nucleotide binding"/>
    <property type="evidence" value="ECO:0007669"/>
    <property type="project" value="InterPro"/>
</dbReference>
<dbReference type="SUPFAM" id="SSF55347">
    <property type="entry name" value="Glyceraldehyde-3-phosphate dehydrogenase-like, C-terminal domain"/>
    <property type="match status" value="1"/>
</dbReference>
<feature type="domain" description="GFO/IDH/MocA-like oxidoreductase" evidence="2">
    <location>
        <begin position="147"/>
        <end position="269"/>
    </location>
</feature>
<accession>A0A842HJH4</accession>
<dbReference type="SUPFAM" id="SSF51735">
    <property type="entry name" value="NAD(P)-binding Rossmann-fold domains"/>
    <property type="match status" value="1"/>
</dbReference>
<organism evidence="3 4">
    <name type="scientific">Ruficoccus amylovorans</name>
    <dbReference type="NCBI Taxonomy" id="1804625"/>
    <lineage>
        <taxon>Bacteria</taxon>
        <taxon>Pseudomonadati</taxon>
        <taxon>Verrucomicrobiota</taxon>
        <taxon>Opitutia</taxon>
        <taxon>Puniceicoccales</taxon>
        <taxon>Cerasicoccaceae</taxon>
        <taxon>Ruficoccus</taxon>
    </lineage>
</organism>
<comment type="caution">
    <text evidence="3">The sequence shown here is derived from an EMBL/GenBank/DDBJ whole genome shotgun (WGS) entry which is preliminary data.</text>
</comment>